<keyword evidence="3" id="KW-0597">Phosphoprotein</keyword>
<dbReference type="InterPro" id="IPR009081">
    <property type="entry name" value="PP-bd_ACP"/>
</dbReference>
<dbReference type="InterPro" id="IPR042099">
    <property type="entry name" value="ANL_N_sf"/>
</dbReference>
<dbReference type="InterPro" id="IPR036736">
    <property type="entry name" value="ACP-like_sf"/>
</dbReference>
<dbReference type="InterPro" id="IPR020845">
    <property type="entry name" value="AMP-binding_CS"/>
</dbReference>
<dbReference type="SUPFAM" id="SSF56801">
    <property type="entry name" value="Acetyl-CoA synthetase-like"/>
    <property type="match status" value="1"/>
</dbReference>
<accession>F8F6S7</accession>
<dbReference type="PROSITE" id="PS50075">
    <property type="entry name" value="CARRIER"/>
    <property type="match status" value="1"/>
</dbReference>
<evidence type="ECO:0000313" key="8">
    <source>
        <dbReference type="Proteomes" id="UP000006620"/>
    </source>
</evidence>
<evidence type="ECO:0000313" key="7">
    <source>
        <dbReference type="EMBL" id="AEI43593.1"/>
    </source>
</evidence>
<dbReference type="InterPro" id="IPR020806">
    <property type="entry name" value="PKS_PP-bd"/>
</dbReference>
<dbReference type="Gene3D" id="3.30.559.10">
    <property type="entry name" value="Chloramphenicol acetyltransferase-like domain"/>
    <property type="match status" value="1"/>
</dbReference>
<dbReference type="Pfam" id="PF00501">
    <property type="entry name" value="AMP-binding"/>
    <property type="match status" value="1"/>
</dbReference>
<dbReference type="SUPFAM" id="SSF52777">
    <property type="entry name" value="CoA-dependent acyltransferases"/>
    <property type="match status" value="2"/>
</dbReference>
<evidence type="ECO:0000259" key="6">
    <source>
        <dbReference type="PROSITE" id="PS50075"/>
    </source>
</evidence>
<dbReference type="HOGENOM" id="CLU_000022_2_10_9"/>
<sequence length="893" mass="97963">MIYTSGSTGRPKGAMVEHRGMMNHLLAKIEELQITERSVVAQNASHCFDISVWQFFSALTQGGTTVIYPNDVILEPEAFLGQVMGDGVTILETVPSYLAVLLDRLEAERPSLTSLAYLVATGEALKRNVVQRWFSLYPAIPVVNAYGPTEASDDITHYIMDRTPDMESIPVGRPVRGFRIYIVDAYGQPCPLGVKGEIWVSGIGVGRGYLNDPERTALAFGEDPFVPEPGRRLYRTGDLGSWREGGVIEFFGRRDHQVKVRGYRIELGEIDNKLADHPAVTEAVVTALTNGAGESRLCAYYTGTQAPEPAELAAYLAGSLPHYMIPSHFVRLESMPVTANGKIDRKALPLPEEVVPGVRAEWSAPQTGLEAKLLRVWHDVLGSDDFGMNGSFFDLGGHSLKAIQLKEAVGRELLADLPLKAVFTHTTVREMAAYLAANQAGDSFYRALTRAAARDTYPVSAAQAEQLRLHEADPLGSRTHLMRALRIEGTPDAGRLQTAFRRVIARHETLRTSFERQDGTWVQRIHEEADFELAESAASPEALDAVIRSFLRPFRLEKAPLIRAELVWTGPDSSLLLIDLHRSIADGLSTGVLVSELLRFYAGEELPELHVQYKDYVVWQQSAVRSPEWLRQEAYWLEQLADAVPVTSLTAGADDPAGPEEDGRLTARLDPELAMQLRELAASRGATLYMVLLTAFSALLYKMTGQTDFVIPAPSAGRSHPGTADWIAPLGGTLAMRVRPDAGQTLLSLLEEVRETALAAFEHQDYPFQELLPKLEAGGWIPSGRPRFDLSFQVQNQPGDGLRTRDLLLTPYAERNGERMALLSAGAVDLGSGGIELLFEYAGGVFKPYELDRLMNGFVHLLKLTVSSPGSPLSELPEAEASAVPLGSGDFRG</sequence>
<dbReference type="Gene3D" id="3.30.300.30">
    <property type="match status" value="1"/>
</dbReference>
<evidence type="ECO:0000256" key="5">
    <source>
        <dbReference type="SAM" id="MobiDB-lite"/>
    </source>
</evidence>
<dbReference type="CDD" id="cd05930">
    <property type="entry name" value="A_NRPS"/>
    <property type="match status" value="1"/>
</dbReference>
<dbReference type="PATRIC" id="fig|1036673.3.peg.4684"/>
<keyword evidence="2" id="KW-0596">Phosphopantetheine</keyword>
<dbReference type="InterPro" id="IPR023213">
    <property type="entry name" value="CAT-like_dom_sf"/>
</dbReference>
<organism evidence="7 8">
    <name type="scientific">Paenibacillus mucilaginosus (strain KNP414)</name>
    <dbReference type="NCBI Taxonomy" id="1036673"/>
    <lineage>
        <taxon>Bacteria</taxon>
        <taxon>Bacillati</taxon>
        <taxon>Bacillota</taxon>
        <taxon>Bacilli</taxon>
        <taxon>Bacillales</taxon>
        <taxon>Paenibacillaceae</taxon>
        <taxon>Paenibacillus</taxon>
    </lineage>
</organism>
<feature type="region of interest" description="Disordered" evidence="5">
    <location>
        <begin position="874"/>
        <end position="893"/>
    </location>
</feature>
<name>F8F6S7_PAEMK</name>
<dbReference type="GO" id="GO:0043041">
    <property type="term" value="P:amino acid activation for nonribosomal peptide biosynthetic process"/>
    <property type="evidence" value="ECO:0007669"/>
    <property type="project" value="TreeGrafter"/>
</dbReference>
<dbReference type="GO" id="GO:0031177">
    <property type="term" value="F:phosphopantetheine binding"/>
    <property type="evidence" value="ECO:0007669"/>
    <property type="project" value="InterPro"/>
</dbReference>
<dbReference type="AlphaFoldDB" id="F8F6S7"/>
<dbReference type="Gene3D" id="3.30.559.30">
    <property type="entry name" value="Nonribosomal peptide synthetase, condensation domain"/>
    <property type="match status" value="1"/>
</dbReference>
<dbReference type="SUPFAM" id="SSF47336">
    <property type="entry name" value="ACP-like"/>
    <property type="match status" value="1"/>
</dbReference>
<dbReference type="GO" id="GO:0003824">
    <property type="term" value="F:catalytic activity"/>
    <property type="evidence" value="ECO:0007669"/>
    <property type="project" value="InterPro"/>
</dbReference>
<dbReference type="KEGG" id="pms:KNP414_05069"/>
<dbReference type="Pfam" id="PF00550">
    <property type="entry name" value="PP-binding"/>
    <property type="match status" value="1"/>
</dbReference>
<evidence type="ECO:0000256" key="3">
    <source>
        <dbReference type="ARBA" id="ARBA00022553"/>
    </source>
</evidence>
<reference evidence="7 8" key="2">
    <citation type="journal article" date="2013" name="Genome Announc.">
        <title>Genome Sequence of Growth-Improving Paenibacillus mucilaginosus Strain KNP414.</title>
        <authorList>
            <person name="Lu J.J."/>
            <person name="Wang J.F."/>
            <person name="Hu X.F."/>
        </authorList>
    </citation>
    <scope>NUCLEOTIDE SEQUENCE [LARGE SCALE GENOMIC DNA]</scope>
    <source>
        <strain evidence="7 8">KNP414</strain>
    </source>
</reference>
<dbReference type="PANTHER" id="PTHR45527:SF1">
    <property type="entry name" value="FATTY ACID SYNTHASE"/>
    <property type="match status" value="1"/>
</dbReference>
<dbReference type="Gene3D" id="1.10.1200.10">
    <property type="entry name" value="ACP-like"/>
    <property type="match status" value="1"/>
</dbReference>
<dbReference type="InterPro" id="IPR025110">
    <property type="entry name" value="AMP-bd_C"/>
</dbReference>
<feature type="domain" description="Carrier" evidence="6">
    <location>
        <begin position="364"/>
        <end position="439"/>
    </location>
</feature>
<dbReference type="InterPro" id="IPR001242">
    <property type="entry name" value="Condensation_dom"/>
</dbReference>
<dbReference type="FunFam" id="3.30.300.30:FF:000010">
    <property type="entry name" value="Enterobactin synthetase component F"/>
    <property type="match status" value="1"/>
</dbReference>
<dbReference type="Pfam" id="PF00668">
    <property type="entry name" value="Condensation"/>
    <property type="match status" value="1"/>
</dbReference>
<proteinExistence type="predicted"/>
<dbReference type="PROSITE" id="PS00455">
    <property type="entry name" value="AMP_BINDING"/>
    <property type="match status" value="1"/>
</dbReference>
<dbReference type="SMART" id="SM00823">
    <property type="entry name" value="PKS_PP"/>
    <property type="match status" value="1"/>
</dbReference>
<reference evidence="8" key="1">
    <citation type="submission" date="2011-06" db="EMBL/GenBank/DDBJ databases">
        <title>Complete genome sequence of Paenibacillus mucilaginosus KNP414.</title>
        <authorList>
            <person name="Wang J."/>
            <person name="Hu S."/>
            <person name="Hu X."/>
            <person name="Zhang B."/>
            <person name="Dong D."/>
            <person name="Zhang S."/>
            <person name="Zhao K."/>
            <person name="Wu D."/>
        </authorList>
    </citation>
    <scope>NUCLEOTIDE SEQUENCE [LARGE SCALE GENOMIC DNA]</scope>
    <source>
        <strain evidence="8">KNP414</strain>
    </source>
</reference>
<dbReference type="EMBL" id="CP002869">
    <property type="protein sequence ID" value="AEI43593.1"/>
    <property type="molecule type" value="Genomic_DNA"/>
</dbReference>
<dbReference type="Gene3D" id="3.40.50.12780">
    <property type="entry name" value="N-terminal domain of ligase-like"/>
    <property type="match status" value="1"/>
</dbReference>
<evidence type="ECO:0000256" key="1">
    <source>
        <dbReference type="ARBA" id="ARBA00001957"/>
    </source>
</evidence>
<dbReference type="GO" id="GO:0044550">
    <property type="term" value="P:secondary metabolite biosynthetic process"/>
    <property type="evidence" value="ECO:0007669"/>
    <property type="project" value="TreeGrafter"/>
</dbReference>
<keyword evidence="4" id="KW-0677">Repeat</keyword>
<comment type="cofactor">
    <cofactor evidence="1">
        <name>pantetheine 4'-phosphate</name>
        <dbReference type="ChEBI" id="CHEBI:47942"/>
    </cofactor>
</comment>
<dbReference type="CDD" id="cd19531">
    <property type="entry name" value="LCL_NRPS-like"/>
    <property type="match status" value="1"/>
</dbReference>
<dbReference type="InterPro" id="IPR000873">
    <property type="entry name" value="AMP-dep_synth/lig_dom"/>
</dbReference>
<dbReference type="PANTHER" id="PTHR45527">
    <property type="entry name" value="NONRIBOSOMAL PEPTIDE SYNTHETASE"/>
    <property type="match status" value="1"/>
</dbReference>
<dbReference type="GO" id="GO:0008610">
    <property type="term" value="P:lipid biosynthetic process"/>
    <property type="evidence" value="ECO:0007669"/>
    <property type="project" value="UniProtKB-ARBA"/>
</dbReference>
<gene>
    <name evidence="7" type="ordered locus">KNP414_05069</name>
</gene>
<evidence type="ECO:0000256" key="2">
    <source>
        <dbReference type="ARBA" id="ARBA00022450"/>
    </source>
</evidence>
<dbReference type="Pfam" id="PF13193">
    <property type="entry name" value="AMP-binding_C"/>
    <property type="match status" value="1"/>
</dbReference>
<dbReference type="Proteomes" id="UP000006620">
    <property type="component" value="Chromosome"/>
</dbReference>
<evidence type="ECO:0000256" key="4">
    <source>
        <dbReference type="ARBA" id="ARBA00022737"/>
    </source>
</evidence>
<protein>
    <submittedName>
        <fullName evidence="7">Amino acid adenylation domain protein</fullName>
    </submittedName>
</protein>
<dbReference type="GO" id="GO:0005829">
    <property type="term" value="C:cytosol"/>
    <property type="evidence" value="ECO:0007669"/>
    <property type="project" value="TreeGrafter"/>
</dbReference>
<dbReference type="InterPro" id="IPR045851">
    <property type="entry name" value="AMP-bd_C_sf"/>
</dbReference>